<dbReference type="PANTHER" id="PTHR43791">
    <property type="entry name" value="PERMEASE-RELATED"/>
    <property type="match status" value="1"/>
</dbReference>
<evidence type="ECO:0000313" key="8">
    <source>
        <dbReference type="Proteomes" id="UP000697127"/>
    </source>
</evidence>
<feature type="transmembrane region" description="Helical" evidence="6">
    <location>
        <begin position="116"/>
        <end position="133"/>
    </location>
</feature>
<feature type="transmembrane region" description="Helical" evidence="6">
    <location>
        <begin position="140"/>
        <end position="161"/>
    </location>
</feature>
<dbReference type="Proteomes" id="UP000697127">
    <property type="component" value="Unassembled WGS sequence"/>
</dbReference>
<reference evidence="7" key="1">
    <citation type="submission" date="2020-11" db="EMBL/GenBank/DDBJ databases">
        <title>Kefir isolates.</title>
        <authorList>
            <person name="Marcisauskas S."/>
            <person name="Kim Y."/>
            <person name="Blasche S."/>
        </authorList>
    </citation>
    <scope>NUCLEOTIDE SEQUENCE</scope>
    <source>
        <strain evidence="7">Olga-1</strain>
    </source>
</reference>
<gene>
    <name evidence="7" type="ORF">C6P40_003114</name>
</gene>
<dbReference type="AlphaFoldDB" id="A0A9P6WHA8"/>
<feature type="transmembrane region" description="Helical" evidence="6">
    <location>
        <begin position="338"/>
        <end position="360"/>
    </location>
</feature>
<keyword evidence="8" id="KW-1185">Reference proteome</keyword>
<comment type="caution">
    <text evidence="7">The sequence shown here is derived from an EMBL/GenBank/DDBJ whole genome shotgun (WGS) entry which is preliminary data.</text>
</comment>
<dbReference type="PANTHER" id="PTHR43791:SF63">
    <property type="entry name" value="HIGH AFFINITY CYSTEINE TRANSPORTER"/>
    <property type="match status" value="1"/>
</dbReference>
<dbReference type="GO" id="GO:0016020">
    <property type="term" value="C:membrane"/>
    <property type="evidence" value="ECO:0007669"/>
    <property type="project" value="UniProtKB-SubCell"/>
</dbReference>
<protein>
    <recommendedName>
        <fullName evidence="9">High affinity cysteine transporter</fullName>
    </recommendedName>
</protein>
<feature type="transmembrane region" description="Helical" evidence="6">
    <location>
        <begin position="460"/>
        <end position="482"/>
    </location>
</feature>
<feature type="transmembrane region" description="Helical" evidence="6">
    <location>
        <begin position="427"/>
        <end position="448"/>
    </location>
</feature>
<keyword evidence="3 6" id="KW-0812">Transmembrane</keyword>
<feature type="transmembrane region" description="Helical" evidence="6">
    <location>
        <begin position="201"/>
        <end position="223"/>
    </location>
</feature>
<name>A0A9P6WHA8_9ASCO</name>
<evidence type="ECO:0000256" key="2">
    <source>
        <dbReference type="ARBA" id="ARBA00022448"/>
    </source>
</evidence>
<evidence type="ECO:0000313" key="7">
    <source>
        <dbReference type="EMBL" id="KAG0686952.1"/>
    </source>
</evidence>
<sequence length="535" mass="60092">MSETEQANSSGTSSIVEKKDDIHVQNTISTITPKHISSRDADATLEFMKKFDSQVPEITPAEESRLSKKVVTIVLFLTAMTNLLIYSDKATLSYASIFELWADTGLTQNKYNNSSTLFYVGYIVGQINLILVQKLPIGRLMTIIAFLWTLIIFLHCTAFNYQGIYALRFFLGFVESVAVPILNTTMAQFLTAREKAATAPLFYSTCVGVTIPVGFIAYGILYAKSSVPIWKLFFIIIGGCTFVWTIVIFFIYPNNPTDAVFLSQKEKVWVIRRVQRTTGASIEQKIFKKSQAIEALLDPISWLFFFFFLLQQLANNLPYQQNLLFEGIGGINNLDSTLVSVASGGFAAVCCFIATTFLFFKPNYTAFSVVFWTVPSFAASIAVVSIQWDKKIALLAMLCLASPLFGIPWILMFSWNSTSCSGYTKKLTRNAMIMVAYGVANIISPQLWQERDGPRYDPAWIVQIVLSFFIAPLLALVIWFILNRRNKKRVELLEKEGESKGFVSNGSDDDTSEIEVNNAVLDLTDLENEKFIYPL</sequence>
<evidence type="ECO:0000256" key="6">
    <source>
        <dbReference type="SAM" id="Phobius"/>
    </source>
</evidence>
<evidence type="ECO:0008006" key="9">
    <source>
        <dbReference type="Google" id="ProtNLM"/>
    </source>
</evidence>
<dbReference type="Pfam" id="PF07690">
    <property type="entry name" value="MFS_1"/>
    <property type="match status" value="1"/>
</dbReference>
<dbReference type="InterPro" id="IPR036259">
    <property type="entry name" value="MFS_trans_sf"/>
</dbReference>
<feature type="transmembrane region" description="Helical" evidence="6">
    <location>
        <begin position="367"/>
        <end position="386"/>
    </location>
</feature>
<dbReference type="InterPro" id="IPR011701">
    <property type="entry name" value="MFS"/>
</dbReference>
<evidence type="ECO:0000256" key="1">
    <source>
        <dbReference type="ARBA" id="ARBA00004141"/>
    </source>
</evidence>
<keyword evidence="4 6" id="KW-1133">Transmembrane helix</keyword>
<feature type="transmembrane region" description="Helical" evidence="6">
    <location>
        <begin position="229"/>
        <end position="252"/>
    </location>
</feature>
<feature type="transmembrane region" description="Helical" evidence="6">
    <location>
        <begin position="167"/>
        <end position="189"/>
    </location>
</feature>
<dbReference type="GO" id="GO:0033229">
    <property type="term" value="F:cysteine transmembrane transporter activity"/>
    <property type="evidence" value="ECO:0007669"/>
    <property type="project" value="TreeGrafter"/>
</dbReference>
<dbReference type="SUPFAM" id="SSF103473">
    <property type="entry name" value="MFS general substrate transporter"/>
    <property type="match status" value="1"/>
</dbReference>
<keyword evidence="5 6" id="KW-0472">Membrane</keyword>
<organism evidence="7 8">
    <name type="scientific">Pichia californica</name>
    <dbReference type="NCBI Taxonomy" id="460514"/>
    <lineage>
        <taxon>Eukaryota</taxon>
        <taxon>Fungi</taxon>
        <taxon>Dikarya</taxon>
        <taxon>Ascomycota</taxon>
        <taxon>Saccharomycotina</taxon>
        <taxon>Pichiomycetes</taxon>
        <taxon>Pichiales</taxon>
        <taxon>Pichiaceae</taxon>
        <taxon>Pichia</taxon>
    </lineage>
</organism>
<proteinExistence type="predicted"/>
<dbReference type="EMBL" id="PUHW01000343">
    <property type="protein sequence ID" value="KAG0686952.1"/>
    <property type="molecule type" value="Genomic_DNA"/>
</dbReference>
<accession>A0A9P6WHA8</accession>
<evidence type="ECO:0000256" key="5">
    <source>
        <dbReference type="ARBA" id="ARBA00023136"/>
    </source>
</evidence>
<dbReference type="Gene3D" id="1.20.1250.20">
    <property type="entry name" value="MFS general substrate transporter like domains"/>
    <property type="match status" value="1"/>
</dbReference>
<keyword evidence="2" id="KW-0813">Transport</keyword>
<evidence type="ECO:0000256" key="3">
    <source>
        <dbReference type="ARBA" id="ARBA00022692"/>
    </source>
</evidence>
<comment type="subcellular location">
    <subcellularLocation>
        <location evidence="1">Membrane</location>
        <topology evidence="1">Multi-pass membrane protein</topology>
    </subcellularLocation>
</comment>
<evidence type="ECO:0000256" key="4">
    <source>
        <dbReference type="ARBA" id="ARBA00022989"/>
    </source>
</evidence>
<feature type="transmembrane region" description="Helical" evidence="6">
    <location>
        <begin position="392"/>
        <end position="415"/>
    </location>
</feature>
<dbReference type="OrthoDB" id="3639251at2759"/>